<comment type="caution">
    <text evidence="9">The sequence shown here is derived from an EMBL/GenBank/DDBJ whole genome shotgun (WGS) entry which is preliminary data.</text>
</comment>
<comment type="cofactor">
    <cofactor evidence="2">
        <name>L-ascorbate</name>
        <dbReference type="ChEBI" id="CHEBI:38290"/>
    </cofactor>
</comment>
<comment type="similarity">
    <text evidence="3">Belongs to the gamma-BBH/TMLD family.</text>
</comment>
<dbReference type="InterPro" id="IPR050411">
    <property type="entry name" value="AlphaKG_dependent_hydroxylases"/>
</dbReference>
<dbReference type="Gene3D" id="3.60.130.10">
    <property type="entry name" value="Clavaminate synthase-like"/>
    <property type="match status" value="1"/>
</dbReference>
<organism evidence="9 10">
    <name type="scientific">Marinobacterium nitratireducens</name>
    <dbReference type="NCBI Taxonomy" id="518897"/>
    <lineage>
        <taxon>Bacteria</taxon>
        <taxon>Pseudomonadati</taxon>
        <taxon>Pseudomonadota</taxon>
        <taxon>Gammaproteobacteria</taxon>
        <taxon>Oceanospirillales</taxon>
        <taxon>Oceanospirillaceae</taxon>
        <taxon>Marinobacterium</taxon>
    </lineage>
</organism>
<dbReference type="InterPro" id="IPR003819">
    <property type="entry name" value="TauD/TfdA-like"/>
</dbReference>
<evidence type="ECO:0000256" key="2">
    <source>
        <dbReference type="ARBA" id="ARBA00001961"/>
    </source>
</evidence>
<dbReference type="FunFam" id="3.60.130.10:FF:000001">
    <property type="entry name" value="Trimethyllysine dioxygenase, mitochondrial"/>
    <property type="match status" value="1"/>
</dbReference>
<evidence type="ECO:0000256" key="3">
    <source>
        <dbReference type="ARBA" id="ARBA00008654"/>
    </source>
</evidence>
<dbReference type="EMBL" id="BMLT01000001">
    <property type="protein sequence ID" value="GGO75382.1"/>
    <property type="molecule type" value="Genomic_DNA"/>
</dbReference>
<evidence type="ECO:0000256" key="1">
    <source>
        <dbReference type="ARBA" id="ARBA00001954"/>
    </source>
</evidence>
<dbReference type="Pfam" id="PF02668">
    <property type="entry name" value="TauD"/>
    <property type="match status" value="1"/>
</dbReference>
<dbReference type="SUPFAM" id="SSF51197">
    <property type="entry name" value="Clavaminate synthase-like"/>
    <property type="match status" value="1"/>
</dbReference>
<dbReference type="RefSeq" id="WP_188857180.1">
    <property type="nucleotide sequence ID" value="NZ_BMLT01000001.1"/>
</dbReference>
<dbReference type="GO" id="GO:0046872">
    <property type="term" value="F:metal ion binding"/>
    <property type="evidence" value="ECO:0007669"/>
    <property type="project" value="UniProtKB-KW"/>
</dbReference>
<gene>
    <name evidence="9" type="ORF">GCM10011348_00050</name>
</gene>
<dbReference type="Gene3D" id="3.30.2020.30">
    <property type="match status" value="1"/>
</dbReference>
<dbReference type="InterPro" id="IPR038492">
    <property type="entry name" value="GBBH-like_N_sf"/>
</dbReference>
<sequence length="381" mass="42343">MSSVSILEQGRSLSLQLGGSTTRFHAVWLRDNAQDVDTRCPGNGQRLITLQDIPAYTRILAASIKGRVLSLMFAPEAKQVDYDIDWLLAHAYDRDHSRAPGWLGPELETWDSAMAGLVPSADFAGVAANPQALRVWLGQLARFGVARLEKGPVEDRSLFRVVDLFGYVRETNYGRHFEVRSEVNPTSLAYTSLGLQAHTDNPYRDPVPTLQVLYCLENSADGGDSLVVDGFRAALRLREESPEGFELLSRCCARFEYRGEDGVILRARRPMIELDPDGRLIAVRFNNRSAAAITDVPYDRMEAYYAAYRRLGEIVDDPAMAVSFRLEPGECFVVDNTRVMHARTAFSGAGLRRFQGCYADKDAMLSRLAALEEKLALEGAA</sequence>
<name>A0A917Z6J2_9GAMM</name>
<keyword evidence="5" id="KW-0223">Dioxygenase</keyword>
<dbReference type="InterPro" id="IPR042098">
    <property type="entry name" value="TauD-like_sf"/>
</dbReference>
<dbReference type="CDD" id="cd00250">
    <property type="entry name" value="CAS_like"/>
    <property type="match status" value="1"/>
</dbReference>
<accession>A0A917Z6J2</accession>
<keyword evidence="10" id="KW-1185">Reference proteome</keyword>
<evidence type="ECO:0000256" key="4">
    <source>
        <dbReference type="ARBA" id="ARBA00022723"/>
    </source>
</evidence>
<evidence type="ECO:0000256" key="7">
    <source>
        <dbReference type="ARBA" id="ARBA00023004"/>
    </source>
</evidence>
<evidence type="ECO:0000256" key="5">
    <source>
        <dbReference type="ARBA" id="ARBA00022964"/>
    </source>
</evidence>
<keyword evidence="4" id="KW-0479">Metal-binding</keyword>
<protein>
    <submittedName>
        <fullName evidence="9">Gamma-butyrobetaine hydroxylase</fullName>
    </submittedName>
</protein>
<dbReference type="GO" id="GO:0045329">
    <property type="term" value="P:carnitine biosynthetic process"/>
    <property type="evidence" value="ECO:0007669"/>
    <property type="project" value="TreeGrafter"/>
</dbReference>
<feature type="domain" description="TauD/TfdA-like" evidence="8">
    <location>
        <begin position="122"/>
        <end position="358"/>
    </location>
</feature>
<keyword evidence="7" id="KW-0408">Iron</keyword>
<proteinExistence type="inferred from homology"/>
<dbReference type="Proteomes" id="UP000599578">
    <property type="component" value="Unassembled WGS sequence"/>
</dbReference>
<reference evidence="9 10" key="1">
    <citation type="journal article" date="2014" name="Int. J. Syst. Evol. Microbiol.">
        <title>Complete genome sequence of Corynebacterium casei LMG S-19264T (=DSM 44701T), isolated from a smear-ripened cheese.</title>
        <authorList>
            <consortium name="US DOE Joint Genome Institute (JGI-PGF)"/>
            <person name="Walter F."/>
            <person name="Albersmeier A."/>
            <person name="Kalinowski J."/>
            <person name="Ruckert C."/>
        </authorList>
    </citation>
    <scope>NUCLEOTIDE SEQUENCE [LARGE SCALE GENOMIC DNA]</scope>
    <source>
        <strain evidence="9 10">CGMCC 1.7286</strain>
    </source>
</reference>
<dbReference type="AlphaFoldDB" id="A0A917Z6J2"/>
<dbReference type="GO" id="GO:0016706">
    <property type="term" value="F:2-oxoglutarate-dependent dioxygenase activity"/>
    <property type="evidence" value="ECO:0007669"/>
    <property type="project" value="UniProtKB-ARBA"/>
</dbReference>
<evidence type="ECO:0000313" key="10">
    <source>
        <dbReference type="Proteomes" id="UP000599578"/>
    </source>
</evidence>
<evidence type="ECO:0000313" key="9">
    <source>
        <dbReference type="EMBL" id="GGO75382.1"/>
    </source>
</evidence>
<comment type="cofactor">
    <cofactor evidence="1">
        <name>Fe(2+)</name>
        <dbReference type="ChEBI" id="CHEBI:29033"/>
    </cofactor>
</comment>
<dbReference type="PANTHER" id="PTHR10696:SF25">
    <property type="entry name" value="OXIDOREDUCTASE AIM17-RELATED"/>
    <property type="match status" value="1"/>
</dbReference>
<evidence type="ECO:0000259" key="8">
    <source>
        <dbReference type="Pfam" id="PF02668"/>
    </source>
</evidence>
<dbReference type="PANTHER" id="PTHR10696">
    <property type="entry name" value="GAMMA-BUTYROBETAINE HYDROXYLASE-RELATED"/>
    <property type="match status" value="1"/>
</dbReference>
<evidence type="ECO:0000256" key="6">
    <source>
        <dbReference type="ARBA" id="ARBA00023002"/>
    </source>
</evidence>
<keyword evidence="6" id="KW-0560">Oxidoreductase</keyword>